<dbReference type="AlphaFoldDB" id="A0A3M0I195"/>
<name>A0A3M0I195_9ACTN</name>
<protein>
    <submittedName>
        <fullName evidence="3">Uncharacterized protein</fullName>
    </submittedName>
</protein>
<evidence type="ECO:0000313" key="4">
    <source>
        <dbReference type="Proteomes" id="UP000270471"/>
    </source>
</evidence>
<sequence>MKIQERTGAGANRAAAPVQPPVGDRLPTPPRERKPALAALAVLLILLGALGATTLVLRAGDRIEVVKVTQEIPAGGSVTDSNVTSVMVAEDSEINYVRWEQVDSLKKLKAKSTIPGGVVAVGEMFGTESGLAAGKATVGLSLKAGQYPARLAVGDTVAAYRVGGNSGSSGSGSADSSAAGSSSSMIVDQARVTFVPDKKGDSESLVSSTNLAVTLAVDGDKAAALAQAASAGEVALVRVPGNNAPGND</sequence>
<gene>
    <name evidence="3" type="ORF">CTZ28_30745</name>
</gene>
<organism evidence="3 4">
    <name type="scientific">Streptomyces shenzhenensis</name>
    <dbReference type="NCBI Taxonomy" id="943815"/>
    <lineage>
        <taxon>Bacteria</taxon>
        <taxon>Bacillati</taxon>
        <taxon>Actinomycetota</taxon>
        <taxon>Actinomycetes</taxon>
        <taxon>Kitasatosporales</taxon>
        <taxon>Streptomycetaceae</taxon>
        <taxon>Streptomyces</taxon>
    </lineage>
</organism>
<dbReference type="Proteomes" id="UP000270471">
    <property type="component" value="Unassembled WGS sequence"/>
</dbReference>
<keyword evidence="4" id="KW-1185">Reference proteome</keyword>
<feature type="transmembrane region" description="Helical" evidence="2">
    <location>
        <begin position="36"/>
        <end position="57"/>
    </location>
</feature>
<proteinExistence type="predicted"/>
<feature type="region of interest" description="Disordered" evidence="1">
    <location>
        <begin position="1"/>
        <end position="31"/>
    </location>
</feature>
<keyword evidence="2" id="KW-0812">Transmembrane</keyword>
<keyword evidence="2" id="KW-0472">Membrane</keyword>
<keyword evidence="2" id="KW-1133">Transmembrane helix</keyword>
<reference evidence="3 4" key="1">
    <citation type="submission" date="2017-11" db="EMBL/GenBank/DDBJ databases">
        <title>Draft genome of actinobacteria isolated from guarana (Paullinia cupana (Mart.) Ducke.</title>
        <authorList>
            <person name="Siqueira K.A."/>
            <person name="Liotti R.G."/>
            <person name="Mendes T.A.O."/>
            <person name="Soares M.A."/>
        </authorList>
    </citation>
    <scope>NUCLEOTIDE SEQUENCE [LARGE SCALE GENOMIC DNA]</scope>
    <source>
        <strain evidence="3 4">193</strain>
    </source>
</reference>
<accession>A0A3M0I195</accession>
<evidence type="ECO:0000256" key="1">
    <source>
        <dbReference type="SAM" id="MobiDB-lite"/>
    </source>
</evidence>
<evidence type="ECO:0000256" key="2">
    <source>
        <dbReference type="SAM" id="Phobius"/>
    </source>
</evidence>
<evidence type="ECO:0000313" key="3">
    <source>
        <dbReference type="EMBL" id="RMB82218.1"/>
    </source>
</evidence>
<comment type="caution">
    <text evidence="3">The sequence shown here is derived from an EMBL/GenBank/DDBJ whole genome shotgun (WGS) entry which is preliminary data.</text>
</comment>
<dbReference type="RefSeq" id="WP_121893022.1">
    <property type="nucleotide sequence ID" value="NZ_PENI01000024.1"/>
</dbReference>
<dbReference type="OrthoDB" id="3852227at2"/>
<dbReference type="EMBL" id="PENI01000024">
    <property type="protein sequence ID" value="RMB82218.1"/>
    <property type="molecule type" value="Genomic_DNA"/>
</dbReference>